<keyword evidence="11" id="KW-1185">Reference proteome</keyword>
<dbReference type="AlphaFoldDB" id="A0A2G5B319"/>
<feature type="binding site" evidence="7">
    <location>
        <position position="26"/>
    </location>
    <ligand>
        <name>Ca(2+)</name>
        <dbReference type="ChEBI" id="CHEBI:29108"/>
    </ligand>
</feature>
<evidence type="ECO:0000256" key="7">
    <source>
        <dbReference type="PIRSR" id="PIRSR608901-1"/>
    </source>
</evidence>
<evidence type="ECO:0000313" key="11">
    <source>
        <dbReference type="Proteomes" id="UP000242474"/>
    </source>
</evidence>
<dbReference type="STRING" id="763665.A0A2G5B319"/>
<feature type="binding site" evidence="7">
    <location>
        <position position="39"/>
    </location>
    <ligand>
        <name>Ca(2+)</name>
        <dbReference type="ChEBI" id="CHEBI:29108"/>
    </ligand>
</feature>
<keyword evidence="7" id="KW-0106">Calcium</keyword>
<name>A0A2G5B319_COERN</name>
<dbReference type="GO" id="GO:0046872">
    <property type="term" value="F:metal ion binding"/>
    <property type="evidence" value="ECO:0007669"/>
    <property type="project" value="UniProtKB-KW"/>
</dbReference>
<dbReference type="PANTHER" id="PTHR46187">
    <property type="entry name" value="ALKALINE CERAMIDASE 3"/>
    <property type="match status" value="1"/>
</dbReference>
<evidence type="ECO:0000256" key="5">
    <source>
        <dbReference type="ARBA" id="ARBA00022989"/>
    </source>
</evidence>
<feature type="binding site" evidence="7">
    <location>
        <position position="28"/>
    </location>
    <ligand>
        <name>Ca(2+)</name>
        <dbReference type="ChEBI" id="CHEBI:29108"/>
    </ligand>
</feature>
<feature type="transmembrane region" description="Helical" evidence="9">
    <location>
        <begin position="96"/>
        <end position="114"/>
    </location>
</feature>
<evidence type="ECO:0000313" key="10">
    <source>
        <dbReference type="EMBL" id="PIA13413.1"/>
    </source>
</evidence>
<feature type="transmembrane region" description="Helical" evidence="9">
    <location>
        <begin position="188"/>
        <end position="207"/>
    </location>
</feature>
<sequence>MGGILGDTVRNEEDYFWGRRTSTIDWCEENYAVSDYIAEFWNTLTNFVMMTMAILGICSSIRYGHGKRVTAMYAGLLVVSCGSALFHMTLKYTTQLLDELPMLYTCATALYALIEIDKDIKFGLRLPALLALFQAAVTLIYIFWIQNPAFHQAAFATTTIGTVFYAYKRFVVLDPCTETRRLLIKLRLLADIGMWGGFFLWNIDTIFCEKLRSYRSYVGVPLDAVLQLHGWWHILTAFGSTYNIIAVHIVRLAQHGLDKQFTVHYCMGVFPYVGKVHSTKSD</sequence>
<feature type="transmembrane region" description="Helical" evidence="9">
    <location>
        <begin position="150"/>
        <end position="167"/>
    </location>
</feature>
<evidence type="ECO:0000256" key="4">
    <source>
        <dbReference type="ARBA" id="ARBA00022801"/>
    </source>
</evidence>
<evidence type="ECO:0000256" key="2">
    <source>
        <dbReference type="ARBA" id="ARBA00009780"/>
    </source>
</evidence>
<feature type="binding site" evidence="8">
    <location>
        <position position="229"/>
    </location>
    <ligand>
        <name>Zn(2+)</name>
        <dbReference type="ChEBI" id="CHEBI:29105"/>
        <note>catalytic</note>
    </ligand>
</feature>
<dbReference type="InterPro" id="IPR008901">
    <property type="entry name" value="ACER"/>
</dbReference>
<feature type="transmembrane region" description="Helical" evidence="9">
    <location>
        <begin position="40"/>
        <end position="58"/>
    </location>
</feature>
<keyword evidence="3 9" id="KW-0812">Transmembrane</keyword>
<feature type="transmembrane region" description="Helical" evidence="9">
    <location>
        <begin position="126"/>
        <end position="144"/>
    </location>
</feature>
<keyword evidence="8" id="KW-0862">Zinc</keyword>
<feature type="binding site" evidence="7">
    <location>
        <position position="25"/>
    </location>
    <ligand>
        <name>Ca(2+)</name>
        <dbReference type="ChEBI" id="CHEBI:29108"/>
    </ligand>
</feature>
<dbReference type="Pfam" id="PF05875">
    <property type="entry name" value="Ceramidase"/>
    <property type="match status" value="1"/>
</dbReference>
<feature type="binding site" evidence="7">
    <location>
        <position position="30"/>
    </location>
    <ligand>
        <name>Ca(2+)</name>
        <dbReference type="ChEBI" id="CHEBI:29108"/>
    </ligand>
</feature>
<evidence type="ECO:0000256" key="8">
    <source>
        <dbReference type="PIRSR" id="PIRSR608901-2"/>
    </source>
</evidence>
<accession>A0A2G5B319</accession>
<keyword evidence="6 9" id="KW-0472">Membrane</keyword>
<keyword evidence="7" id="KW-0479">Metal-binding</keyword>
<dbReference type="EMBL" id="KZ303538">
    <property type="protein sequence ID" value="PIA13413.1"/>
    <property type="molecule type" value="Genomic_DNA"/>
</dbReference>
<reference evidence="10 11" key="1">
    <citation type="journal article" date="2015" name="Genome Biol. Evol.">
        <title>Phylogenomic analyses indicate that early fungi evolved digesting cell walls of algal ancestors of land plants.</title>
        <authorList>
            <person name="Chang Y."/>
            <person name="Wang S."/>
            <person name="Sekimoto S."/>
            <person name="Aerts A.L."/>
            <person name="Choi C."/>
            <person name="Clum A."/>
            <person name="LaButti K.M."/>
            <person name="Lindquist E.A."/>
            <person name="Yee Ngan C."/>
            <person name="Ohm R.A."/>
            <person name="Salamov A.A."/>
            <person name="Grigoriev I.V."/>
            <person name="Spatafora J.W."/>
            <person name="Berbee M.L."/>
        </authorList>
    </citation>
    <scope>NUCLEOTIDE SEQUENCE [LARGE SCALE GENOMIC DNA]</scope>
    <source>
        <strain evidence="10 11">NRRL 1564</strain>
    </source>
</reference>
<dbReference type="GO" id="GO:0016811">
    <property type="term" value="F:hydrolase activity, acting on carbon-nitrogen (but not peptide) bonds, in linear amides"/>
    <property type="evidence" value="ECO:0007669"/>
    <property type="project" value="InterPro"/>
</dbReference>
<protein>
    <submittedName>
        <fullName evidence="10">Alkaline dihydroceramidase</fullName>
    </submittedName>
</protein>
<dbReference type="Proteomes" id="UP000242474">
    <property type="component" value="Unassembled WGS sequence"/>
</dbReference>
<feature type="binding site" evidence="8">
    <location>
        <position position="233"/>
    </location>
    <ligand>
        <name>Zn(2+)</name>
        <dbReference type="ChEBI" id="CHEBI:29105"/>
        <note>catalytic</note>
    </ligand>
</feature>
<proteinExistence type="inferred from homology"/>
<comment type="cofactor">
    <cofactor evidence="8">
        <name>Zn(2+)</name>
        <dbReference type="ChEBI" id="CHEBI:29105"/>
    </cofactor>
</comment>
<keyword evidence="5 9" id="KW-1133">Transmembrane helix</keyword>
<comment type="subcellular location">
    <subcellularLocation>
        <location evidence="1">Membrane</location>
        <topology evidence="1">Multi-pass membrane protein</topology>
    </subcellularLocation>
</comment>
<dbReference type="PANTHER" id="PTHR46187:SF3">
    <property type="entry name" value="ALKALINE CERAMIDASE 3"/>
    <property type="match status" value="1"/>
</dbReference>
<dbReference type="GO" id="GO:0005789">
    <property type="term" value="C:endoplasmic reticulum membrane"/>
    <property type="evidence" value="ECO:0007669"/>
    <property type="project" value="TreeGrafter"/>
</dbReference>
<organism evidence="10 11">
    <name type="scientific">Coemansia reversa (strain ATCC 12441 / NRRL 1564)</name>
    <dbReference type="NCBI Taxonomy" id="763665"/>
    <lineage>
        <taxon>Eukaryota</taxon>
        <taxon>Fungi</taxon>
        <taxon>Fungi incertae sedis</taxon>
        <taxon>Zoopagomycota</taxon>
        <taxon>Kickxellomycotina</taxon>
        <taxon>Kickxellomycetes</taxon>
        <taxon>Kickxellales</taxon>
        <taxon>Kickxellaceae</taxon>
        <taxon>Coemansia</taxon>
    </lineage>
</organism>
<feature type="binding site" evidence="8">
    <location>
        <position position="87"/>
    </location>
    <ligand>
        <name>Zn(2+)</name>
        <dbReference type="ChEBI" id="CHEBI:29105"/>
        <note>catalytic</note>
    </ligand>
</feature>
<evidence type="ECO:0000256" key="3">
    <source>
        <dbReference type="ARBA" id="ARBA00022692"/>
    </source>
</evidence>
<evidence type="ECO:0000256" key="6">
    <source>
        <dbReference type="ARBA" id="ARBA00023136"/>
    </source>
</evidence>
<dbReference type="GO" id="GO:0006672">
    <property type="term" value="P:ceramide metabolic process"/>
    <property type="evidence" value="ECO:0007669"/>
    <property type="project" value="InterPro"/>
</dbReference>
<feature type="transmembrane region" description="Helical" evidence="9">
    <location>
        <begin position="70"/>
        <end position="90"/>
    </location>
</feature>
<comment type="similarity">
    <text evidence="2">Belongs to the alkaline ceramidase family.</text>
</comment>
<keyword evidence="4" id="KW-0378">Hydrolase</keyword>
<dbReference type="OrthoDB" id="187171at2759"/>
<evidence type="ECO:0000256" key="1">
    <source>
        <dbReference type="ARBA" id="ARBA00004141"/>
    </source>
</evidence>
<feature type="transmembrane region" description="Helical" evidence="9">
    <location>
        <begin position="230"/>
        <end position="250"/>
    </location>
</feature>
<gene>
    <name evidence="10" type="ORF">COEREDRAFT_94602</name>
</gene>
<evidence type="ECO:0000256" key="9">
    <source>
        <dbReference type="SAM" id="Phobius"/>
    </source>
</evidence>